<dbReference type="Pfam" id="PF07178">
    <property type="entry name" value="TraL"/>
    <property type="match status" value="1"/>
</dbReference>
<dbReference type="NCBIfam" id="TIGR02762">
    <property type="entry name" value="TraL_TIGR"/>
    <property type="match status" value="1"/>
</dbReference>
<gene>
    <name evidence="2" type="ORF">GCM10007938_42540</name>
</gene>
<dbReference type="PIRSF" id="PIRSF003259">
    <property type="entry name" value="Pilus_assembly_TraL"/>
    <property type="match status" value="1"/>
</dbReference>
<evidence type="ECO:0000313" key="2">
    <source>
        <dbReference type="EMBL" id="GLT20469.1"/>
    </source>
</evidence>
<organism evidence="2 3">
    <name type="scientific">Vibrio zhanjiangensis</name>
    <dbReference type="NCBI Taxonomy" id="1046128"/>
    <lineage>
        <taxon>Bacteria</taxon>
        <taxon>Pseudomonadati</taxon>
        <taxon>Pseudomonadota</taxon>
        <taxon>Gammaproteobacteria</taxon>
        <taxon>Vibrionales</taxon>
        <taxon>Vibrionaceae</taxon>
        <taxon>Vibrio</taxon>
    </lineage>
</organism>
<dbReference type="EMBL" id="BSPW01000123">
    <property type="protein sequence ID" value="GLT20469.1"/>
    <property type="molecule type" value="Genomic_DNA"/>
</dbReference>
<keyword evidence="1" id="KW-0472">Membrane</keyword>
<protein>
    <recommendedName>
        <fullName evidence="4">Protein TraL</fullName>
    </recommendedName>
</protein>
<proteinExistence type="predicted"/>
<reference evidence="3" key="1">
    <citation type="journal article" date="2019" name="Int. J. Syst. Evol. Microbiol.">
        <title>The Global Catalogue of Microorganisms (GCM) 10K type strain sequencing project: providing services to taxonomists for standard genome sequencing and annotation.</title>
        <authorList>
            <consortium name="The Broad Institute Genomics Platform"/>
            <consortium name="The Broad Institute Genome Sequencing Center for Infectious Disease"/>
            <person name="Wu L."/>
            <person name="Ma J."/>
        </authorList>
    </citation>
    <scope>NUCLEOTIDE SEQUENCE [LARGE SCALE GENOMIC DNA]</scope>
    <source>
        <strain evidence="3">NBRC 108723</strain>
    </source>
</reference>
<evidence type="ECO:0000313" key="3">
    <source>
        <dbReference type="Proteomes" id="UP001157138"/>
    </source>
</evidence>
<keyword evidence="3" id="KW-1185">Reference proteome</keyword>
<comment type="caution">
    <text evidence="2">The sequence shown here is derived from an EMBL/GenBank/DDBJ whole genome shotgun (WGS) entry which is preliminary data.</text>
</comment>
<feature type="transmembrane region" description="Helical" evidence="1">
    <location>
        <begin position="40"/>
        <end position="67"/>
    </location>
</feature>
<dbReference type="Proteomes" id="UP001157138">
    <property type="component" value="Unassembled WGS sequence"/>
</dbReference>
<dbReference type="InterPro" id="IPR016382">
    <property type="entry name" value="Pilus_assmbly_TraL"/>
</dbReference>
<evidence type="ECO:0008006" key="4">
    <source>
        <dbReference type="Google" id="ProtNLM"/>
    </source>
</evidence>
<accession>A0ABQ6F5D6</accession>
<name>A0ABQ6F5D6_9VIBR</name>
<sequence length="112" mass="12754">MVVRGTNGGSGLMENPRLFFGIPSHLNKGKRLAGFPRDEIVPALVLFGLCFWKVDALVGLALGFAWFTGLRTLKTAYGESVIAITFYWWSEAWLSKTYFKRTPAAERRYWIF</sequence>
<keyword evidence="1" id="KW-0812">Transmembrane</keyword>
<evidence type="ECO:0000256" key="1">
    <source>
        <dbReference type="SAM" id="Phobius"/>
    </source>
</evidence>
<keyword evidence="1" id="KW-1133">Transmembrane helix</keyword>
<dbReference type="InterPro" id="IPR009838">
    <property type="entry name" value="T4SS_TraL"/>
</dbReference>